<dbReference type="EMBL" id="HBKN01047106">
    <property type="protein sequence ID" value="CAE2336955.1"/>
    <property type="molecule type" value="Transcribed_RNA"/>
</dbReference>
<protein>
    <submittedName>
        <fullName evidence="2">Uncharacterized protein</fullName>
    </submittedName>
</protein>
<organism evidence="2">
    <name type="scientific">Guillardia theta</name>
    <name type="common">Cryptophyte</name>
    <name type="synonym">Cryptomonas phi</name>
    <dbReference type="NCBI Taxonomy" id="55529"/>
    <lineage>
        <taxon>Eukaryota</taxon>
        <taxon>Cryptophyceae</taxon>
        <taxon>Pyrenomonadales</taxon>
        <taxon>Geminigeraceae</taxon>
        <taxon>Guillardia</taxon>
    </lineage>
</organism>
<proteinExistence type="predicted"/>
<accession>A0A7S4PKC2</accession>
<evidence type="ECO:0000256" key="1">
    <source>
        <dbReference type="SAM" id="MobiDB-lite"/>
    </source>
</evidence>
<reference evidence="2" key="1">
    <citation type="submission" date="2021-01" db="EMBL/GenBank/DDBJ databases">
        <authorList>
            <person name="Corre E."/>
            <person name="Pelletier E."/>
            <person name="Niang G."/>
            <person name="Scheremetjew M."/>
            <person name="Finn R."/>
            <person name="Kale V."/>
            <person name="Holt S."/>
            <person name="Cochrane G."/>
            <person name="Meng A."/>
            <person name="Brown T."/>
            <person name="Cohen L."/>
        </authorList>
    </citation>
    <scope>NUCLEOTIDE SEQUENCE</scope>
    <source>
        <strain evidence="2">CCMP 2712</strain>
    </source>
</reference>
<evidence type="ECO:0000313" key="2">
    <source>
        <dbReference type="EMBL" id="CAE2336955.1"/>
    </source>
</evidence>
<name>A0A7S4PKC2_GUITH</name>
<gene>
    <name evidence="2" type="ORF">GTHE00462_LOCUS36750</name>
</gene>
<sequence length="112" mass="12524">MMMEEFLVNFDNKAKPVAATKASGGVRIPQKRTVRRMQDNGPAVLPNEKLGESTPDLVPVSMDVSRVQPAREANLHMAERMQSHTPKMEKAPQNYMNNRRAAGPLQQPRPGF</sequence>
<dbReference type="AlphaFoldDB" id="A0A7S4PKC2"/>
<feature type="region of interest" description="Disordered" evidence="1">
    <location>
        <begin position="33"/>
        <end position="56"/>
    </location>
</feature>